<proteinExistence type="predicted"/>
<reference evidence="2" key="1">
    <citation type="journal article" date="2023" name="Mol. Phylogenet. Evol.">
        <title>Genome-scale phylogeny and comparative genomics of the fungal order Sordariales.</title>
        <authorList>
            <person name="Hensen N."/>
            <person name="Bonometti L."/>
            <person name="Westerberg I."/>
            <person name="Brannstrom I.O."/>
            <person name="Guillou S."/>
            <person name="Cros-Aarteil S."/>
            <person name="Calhoun S."/>
            <person name="Haridas S."/>
            <person name="Kuo A."/>
            <person name="Mondo S."/>
            <person name="Pangilinan J."/>
            <person name="Riley R."/>
            <person name="LaButti K."/>
            <person name="Andreopoulos B."/>
            <person name="Lipzen A."/>
            <person name="Chen C."/>
            <person name="Yan M."/>
            <person name="Daum C."/>
            <person name="Ng V."/>
            <person name="Clum A."/>
            <person name="Steindorff A."/>
            <person name="Ohm R.A."/>
            <person name="Martin F."/>
            <person name="Silar P."/>
            <person name="Natvig D.O."/>
            <person name="Lalanne C."/>
            <person name="Gautier V."/>
            <person name="Ament-Velasquez S.L."/>
            <person name="Kruys A."/>
            <person name="Hutchinson M.I."/>
            <person name="Powell A.J."/>
            <person name="Barry K."/>
            <person name="Miller A.N."/>
            <person name="Grigoriev I.V."/>
            <person name="Debuchy R."/>
            <person name="Gladieux P."/>
            <person name="Hiltunen Thoren M."/>
            <person name="Johannesson H."/>
        </authorList>
    </citation>
    <scope>NUCLEOTIDE SEQUENCE</scope>
    <source>
        <strain evidence="2">CBS 508.74</strain>
    </source>
</reference>
<dbReference type="EMBL" id="MU853336">
    <property type="protein sequence ID" value="KAK4114562.1"/>
    <property type="molecule type" value="Genomic_DNA"/>
</dbReference>
<sequence length="251" mass="26760">MAGLLEHVLGDSRNGRSIGPARWIDPVGLDQANLTAAMVCMEQHKVRQGLKVNFLNGKLKAALGSSKHWLDWPSAWTTGFPCAGVAFSSQAARTFSPPTHSVTSSICRLMATSVSGWTIMSRFPAVVNGSTGRTHCTRLGAFPRFQARNFVVLPIVCTCVLRPADSLPRDSQAPNTPKHRVDKSSLASQDLGARSKRPRSLSLQPYLKSSHPRNGPLADPPVRQAGPGTAALRGGQSLPLEVGVIGHSVGT</sequence>
<dbReference type="RefSeq" id="XP_064672132.1">
    <property type="nucleotide sequence ID" value="XM_064809984.1"/>
</dbReference>
<keyword evidence="3" id="KW-1185">Reference proteome</keyword>
<comment type="caution">
    <text evidence="2">The sequence shown here is derived from an EMBL/GenBank/DDBJ whole genome shotgun (WGS) entry which is preliminary data.</text>
</comment>
<evidence type="ECO:0000313" key="2">
    <source>
        <dbReference type="EMBL" id="KAK4114562.1"/>
    </source>
</evidence>
<organism evidence="2 3">
    <name type="scientific">Canariomyces notabilis</name>
    <dbReference type="NCBI Taxonomy" id="2074819"/>
    <lineage>
        <taxon>Eukaryota</taxon>
        <taxon>Fungi</taxon>
        <taxon>Dikarya</taxon>
        <taxon>Ascomycota</taxon>
        <taxon>Pezizomycotina</taxon>
        <taxon>Sordariomycetes</taxon>
        <taxon>Sordariomycetidae</taxon>
        <taxon>Sordariales</taxon>
        <taxon>Chaetomiaceae</taxon>
        <taxon>Canariomyces</taxon>
    </lineage>
</organism>
<accession>A0AAN6YUT9</accession>
<gene>
    <name evidence="2" type="ORF">N656DRAFT_535657</name>
</gene>
<reference evidence="2" key="2">
    <citation type="submission" date="2023-05" db="EMBL/GenBank/DDBJ databases">
        <authorList>
            <consortium name="Lawrence Berkeley National Laboratory"/>
            <person name="Steindorff A."/>
            <person name="Hensen N."/>
            <person name="Bonometti L."/>
            <person name="Westerberg I."/>
            <person name="Brannstrom I.O."/>
            <person name="Guillou S."/>
            <person name="Cros-Aarteil S."/>
            <person name="Calhoun S."/>
            <person name="Haridas S."/>
            <person name="Kuo A."/>
            <person name="Mondo S."/>
            <person name="Pangilinan J."/>
            <person name="Riley R."/>
            <person name="Labutti K."/>
            <person name="Andreopoulos B."/>
            <person name="Lipzen A."/>
            <person name="Chen C."/>
            <person name="Yanf M."/>
            <person name="Daum C."/>
            <person name="Ng V."/>
            <person name="Clum A."/>
            <person name="Ohm R."/>
            <person name="Martin F."/>
            <person name="Silar P."/>
            <person name="Natvig D."/>
            <person name="Lalanne C."/>
            <person name="Gautier V."/>
            <person name="Ament-Velasquez S.L."/>
            <person name="Kruys A."/>
            <person name="Hutchinson M.I."/>
            <person name="Powell A.J."/>
            <person name="Barry K."/>
            <person name="Miller A.N."/>
            <person name="Grigoriev I.V."/>
            <person name="Debuchy R."/>
            <person name="Gladieux P."/>
            <person name="Thoren M.H."/>
            <person name="Johannesson H."/>
        </authorList>
    </citation>
    <scope>NUCLEOTIDE SEQUENCE</scope>
    <source>
        <strain evidence="2">CBS 508.74</strain>
    </source>
</reference>
<evidence type="ECO:0000256" key="1">
    <source>
        <dbReference type="SAM" id="MobiDB-lite"/>
    </source>
</evidence>
<protein>
    <submittedName>
        <fullName evidence="2">Uncharacterized protein</fullName>
    </submittedName>
</protein>
<dbReference type="Proteomes" id="UP001302812">
    <property type="component" value="Unassembled WGS sequence"/>
</dbReference>
<dbReference type="GeneID" id="89934108"/>
<feature type="region of interest" description="Disordered" evidence="1">
    <location>
        <begin position="167"/>
        <end position="234"/>
    </location>
</feature>
<dbReference type="AlphaFoldDB" id="A0AAN6YUT9"/>
<name>A0AAN6YUT9_9PEZI</name>
<evidence type="ECO:0000313" key="3">
    <source>
        <dbReference type="Proteomes" id="UP001302812"/>
    </source>
</evidence>